<dbReference type="PROSITE" id="PS00460">
    <property type="entry name" value="GLUTATHIONE_PEROXID_1"/>
    <property type="match status" value="1"/>
</dbReference>
<keyword evidence="6" id="KW-0732">Signal</keyword>
<dbReference type="OrthoDB" id="9785502at2"/>
<dbReference type="InterPro" id="IPR029759">
    <property type="entry name" value="GPX_AS"/>
</dbReference>
<feature type="signal peptide" evidence="6">
    <location>
        <begin position="1"/>
        <end position="19"/>
    </location>
</feature>
<dbReference type="GO" id="GO:0004601">
    <property type="term" value="F:peroxidase activity"/>
    <property type="evidence" value="ECO:0007669"/>
    <property type="project" value="UniProtKB-KW"/>
</dbReference>
<dbReference type="InterPro" id="IPR036249">
    <property type="entry name" value="Thioredoxin-like_sf"/>
</dbReference>
<feature type="domain" description="Thioredoxin" evidence="7">
    <location>
        <begin position="16"/>
        <end position="174"/>
    </location>
</feature>
<gene>
    <name evidence="8" type="ORF">DKG74_13845</name>
</gene>
<dbReference type="Gene3D" id="3.40.30.10">
    <property type="entry name" value="Glutaredoxin"/>
    <property type="match status" value="1"/>
</dbReference>
<proteinExistence type="inferred from homology"/>
<organism evidence="8 9">
    <name type="scientific">Zavarzinia aquatilis</name>
    <dbReference type="NCBI Taxonomy" id="2211142"/>
    <lineage>
        <taxon>Bacteria</taxon>
        <taxon>Pseudomonadati</taxon>
        <taxon>Pseudomonadota</taxon>
        <taxon>Alphaproteobacteria</taxon>
        <taxon>Rhodospirillales</taxon>
        <taxon>Zavarziniaceae</taxon>
        <taxon>Zavarzinia</taxon>
    </lineage>
</organism>
<evidence type="ECO:0000313" key="8">
    <source>
        <dbReference type="EMBL" id="PWR21505.1"/>
    </source>
</evidence>
<feature type="active site" evidence="4">
    <location>
        <position position="54"/>
    </location>
</feature>
<dbReference type="CDD" id="cd00340">
    <property type="entry name" value="GSH_Peroxidase"/>
    <property type="match status" value="1"/>
</dbReference>
<dbReference type="Proteomes" id="UP000245461">
    <property type="component" value="Unassembled WGS sequence"/>
</dbReference>
<comment type="caution">
    <text evidence="8">The sequence shown here is derived from an EMBL/GenBank/DDBJ whole genome shotgun (WGS) entry which is preliminary data.</text>
</comment>
<comment type="similarity">
    <text evidence="1 5">Belongs to the glutathione peroxidase family.</text>
</comment>
<sequence length="178" mass="19152">MKSLALAFALCLGAAPALAESAYDFSFEKLEGGELPLAAYKGKVLVVVNTASFCGFTDQYKGMVKLWDAYKDKGVIVIGVPSDDFDQEPGSNAEIKEFCELTYGVDFPMAGKTHVIGKDAHPFYKWAATSFGEDQVPSWNFHKYLIGQDGQIVDSYSAFTGPTGLSGAIDKLLAAPKS</sequence>
<keyword evidence="2 5" id="KW-0575">Peroxidase</keyword>
<evidence type="ECO:0000313" key="9">
    <source>
        <dbReference type="Proteomes" id="UP000245461"/>
    </source>
</evidence>
<dbReference type="PANTHER" id="PTHR11592">
    <property type="entry name" value="GLUTATHIONE PEROXIDASE"/>
    <property type="match status" value="1"/>
</dbReference>
<dbReference type="AlphaFoldDB" id="A0A317E8Q5"/>
<dbReference type="InterPro" id="IPR000889">
    <property type="entry name" value="Glutathione_peroxidase"/>
</dbReference>
<evidence type="ECO:0000256" key="5">
    <source>
        <dbReference type="RuleBase" id="RU000499"/>
    </source>
</evidence>
<dbReference type="PROSITE" id="PS51355">
    <property type="entry name" value="GLUTATHIONE_PEROXID_3"/>
    <property type="match status" value="1"/>
</dbReference>
<evidence type="ECO:0000256" key="2">
    <source>
        <dbReference type="ARBA" id="ARBA00022559"/>
    </source>
</evidence>
<name>A0A317E8Q5_9PROT</name>
<dbReference type="PRINTS" id="PR01011">
    <property type="entry name" value="GLUTPROXDASE"/>
</dbReference>
<evidence type="ECO:0000256" key="4">
    <source>
        <dbReference type="PIRSR" id="PIRSR000303-1"/>
    </source>
</evidence>
<dbReference type="PIRSF" id="PIRSF000303">
    <property type="entry name" value="Glutathion_perox"/>
    <property type="match status" value="1"/>
</dbReference>
<evidence type="ECO:0000256" key="6">
    <source>
        <dbReference type="SAM" id="SignalP"/>
    </source>
</evidence>
<keyword evidence="3 5" id="KW-0560">Oxidoreductase</keyword>
<accession>A0A317E8Q5</accession>
<dbReference type="Pfam" id="PF00255">
    <property type="entry name" value="GSHPx"/>
    <property type="match status" value="1"/>
</dbReference>
<keyword evidence="9" id="KW-1185">Reference proteome</keyword>
<dbReference type="EMBL" id="QGLE01000007">
    <property type="protein sequence ID" value="PWR21505.1"/>
    <property type="molecule type" value="Genomic_DNA"/>
</dbReference>
<reference evidence="8 9" key="1">
    <citation type="submission" date="2018-05" db="EMBL/GenBank/DDBJ databases">
        <title>Zavarzinia sp. HR-AS.</title>
        <authorList>
            <person name="Lee Y."/>
            <person name="Jeon C.O."/>
        </authorList>
    </citation>
    <scope>NUCLEOTIDE SEQUENCE [LARGE SCALE GENOMIC DNA]</scope>
    <source>
        <strain evidence="8 9">HR-AS</strain>
    </source>
</reference>
<feature type="chain" id="PRO_5016267808" description="Glutathione peroxidase" evidence="6">
    <location>
        <begin position="20"/>
        <end position="178"/>
    </location>
</feature>
<dbReference type="RefSeq" id="WP_109906747.1">
    <property type="nucleotide sequence ID" value="NZ_QGLE01000007.1"/>
</dbReference>
<protein>
    <recommendedName>
        <fullName evidence="5">Glutathione peroxidase</fullName>
    </recommendedName>
</protein>
<evidence type="ECO:0000259" key="7">
    <source>
        <dbReference type="PROSITE" id="PS51352"/>
    </source>
</evidence>
<dbReference type="SUPFAM" id="SSF52833">
    <property type="entry name" value="Thioredoxin-like"/>
    <property type="match status" value="1"/>
</dbReference>
<dbReference type="PROSITE" id="PS51352">
    <property type="entry name" value="THIOREDOXIN_2"/>
    <property type="match status" value="1"/>
</dbReference>
<evidence type="ECO:0000256" key="1">
    <source>
        <dbReference type="ARBA" id="ARBA00006926"/>
    </source>
</evidence>
<dbReference type="GO" id="GO:0034599">
    <property type="term" value="P:cellular response to oxidative stress"/>
    <property type="evidence" value="ECO:0007669"/>
    <property type="project" value="TreeGrafter"/>
</dbReference>
<dbReference type="InterPro" id="IPR013766">
    <property type="entry name" value="Thioredoxin_domain"/>
</dbReference>
<dbReference type="PANTHER" id="PTHR11592:SF78">
    <property type="entry name" value="GLUTATHIONE PEROXIDASE"/>
    <property type="match status" value="1"/>
</dbReference>
<evidence type="ECO:0000256" key="3">
    <source>
        <dbReference type="ARBA" id="ARBA00023002"/>
    </source>
</evidence>